<organism evidence="2 3">
    <name type="scientific">Entamoeba histolytica</name>
    <dbReference type="NCBI Taxonomy" id="5759"/>
    <lineage>
        <taxon>Eukaryota</taxon>
        <taxon>Amoebozoa</taxon>
        <taxon>Evosea</taxon>
        <taxon>Archamoebae</taxon>
        <taxon>Mastigamoebida</taxon>
        <taxon>Entamoebidae</taxon>
        <taxon>Entamoeba</taxon>
    </lineage>
</organism>
<sequence>MCIEETLCVENEKKRIKSAFIPVTFNDEQVTIVDKQKKKRISPEFQNFCRYLRERQNQMPLPDLTIATPFMRPQLVDWLFKTSEYLHLSKKIIFQTLTLVDLYTTRVVVNSDELGLIFVTSLFSCSKFESTGIKVSDVQKLCNNKYGKEDIIGMEKKLLESINYKIDNPTSYDFLNILWEAAGYPQYNQEERNHPIIEASIQFLQIMTLDPFYTSNSPSSLAGSAFFFARDFCHFVNLWDMRYQRCLMMKKEEVREVAIDFVPKMQYCVMNQNKSSFKVCIDFGRMIENHRRKYCECIKHIQSKNTKPQCFWDNNDVKNFD</sequence>
<protein>
    <submittedName>
        <fullName evidence="2">Cyclin family protein</fullName>
    </submittedName>
</protein>
<dbReference type="SMR" id="A0A5K1VGU5"/>
<dbReference type="InterPro" id="IPR039361">
    <property type="entry name" value="Cyclin"/>
</dbReference>
<reference evidence="2 3" key="1">
    <citation type="submission" date="2016-05" db="EMBL/GenBank/DDBJ databases">
        <title>First whole genome sequencing of Entamoeba histolytica HM1:IMSS-clone-6.</title>
        <authorList>
            <person name="Mukherjee Avik.K."/>
            <person name="Izumyama S."/>
            <person name="Nakada-Tsukui K."/>
            <person name="Nozaki T."/>
        </authorList>
    </citation>
    <scope>NUCLEOTIDE SEQUENCE [LARGE SCALE GENOMIC DNA]</scope>
    <source>
        <strain evidence="2 3">HM1:IMSS clone 6</strain>
    </source>
</reference>
<accession>A0A5K1VGU5</accession>
<evidence type="ECO:0000313" key="2">
    <source>
        <dbReference type="EMBL" id="GAT98246.1"/>
    </source>
</evidence>
<dbReference type="OMA" id="FEFNQCQ"/>
<feature type="domain" description="Cyclin N-terminal" evidence="1">
    <location>
        <begin position="54"/>
        <end position="166"/>
    </location>
</feature>
<dbReference type="AlphaFoldDB" id="A0A5K1VGU5"/>
<dbReference type="SUPFAM" id="SSF47954">
    <property type="entry name" value="Cyclin-like"/>
    <property type="match status" value="2"/>
</dbReference>
<dbReference type="Gene3D" id="1.10.472.10">
    <property type="entry name" value="Cyclin-like"/>
    <property type="match status" value="2"/>
</dbReference>
<proteinExistence type="predicted"/>
<dbReference type="InterPro" id="IPR006671">
    <property type="entry name" value="Cyclin_N"/>
</dbReference>
<dbReference type="Pfam" id="PF00134">
    <property type="entry name" value="Cyclin_N"/>
    <property type="match status" value="1"/>
</dbReference>
<comment type="caution">
    <text evidence="2">The sequence shown here is derived from an EMBL/GenBank/DDBJ whole genome shotgun (WGS) entry which is preliminary data.</text>
</comment>
<dbReference type="VEuPathDB" id="AmoebaDB:EHI_003890"/>
<dbReference type="InterPro" id="IPR036915">
    <property type="entry name" value="Cyclin-like_sf"/>
</dbReference>
<evidence type="ECO:0000313" key="3">
    <source>
        <dbReference type="Proteomes" id="UP000078387"/>
    </source>
</evidence>
<dbReference type="FunFam" id="1.10.472.10:FF:000234">
    <property type="entry name" value="Cyclin family protein"/>
    <property type="match status" value="1"/>
</dbReference>
<dbReference type="Proteomes" id="UP000078387">
    <property type="component" value="Unassembled WGS sequence"/>
</dbReference>
<dbReference type="EMBL" id="BDEQ01000001">
    <property type="protein sequence ID" value="GAT98246.1"/>
    <property type="molecule type" value="Genomic_DNA"/>
</dbReference>
<dbReference type="PANTHER" id="PTHR10177">
    <property type="entry name" value="CYCLINS"/>
    <property type="match status" value="1"/>
</dbReference>
<gene>
    <name evidence="2" type="ORF">CL6EHI_003890</name>
</gene>
<evidence type="ECO:0000259" key="1">
    <source>
        <dbReference type="Pfam" id="PF00134"/>
    </source>
</evidence>
<name>A0A5K1VGU5_ENTHI</name>
<dbReference type="VEuPathDB" id="AmoebaDB:EHI5A_021320"/>